<keyword evidence="2" id="KW-0805">Transcription regulation</keyword>
<dbReference type="InterPro" id="IPR052207">
    <property type="entry name" value="Max-like/E-box_TFs"/>
</dbReference>
<feature type="region of interest" description="Disordered" evidence="6">
    <location>
        <begin position="155"/>
        <end position="193"/>
    </location>
</feature>
<dbReference type="GO" id="GO:0005634">
    <property type="term" value="C:nucleus"/>
    <property type="evidence" value="ECO:0007669"/>
    <property type="project" value="UniProtKB-SubCell"/>
</dbReference>
<dbReference type="CDD" id="cd11405">
    <property type="entry name" value="bHLHzip_MLXIP_like"/>
    <property type="match status" value="1"/>
</dbReference>
<reference evidence="8 9" key="1">
    <citation type="submission" date="2019-09" db="EMBL/GenBank/DDBJ databases">
        <authorList>
            <consortium name="DOE Joint Genome Institute"/>
            <person name="Mondo S.J."/>
            <person name="Navarro-Mendoza M.I."/>
            <person name="Perez-Arques C."/>
            <person name="Panchal S."/>
            <person name="Nicolas F.E."/>
            <person name="Ganguly P."/>
            <person name="Pangilinan J."/>
            <person name="Grigoriev I."/>
            <person name="Heitman J."/>
            <person name="Sanya K."/>
            <person name="Garre V."/>
        </authorList>
    </citation>
    <scope>NUCLEOTIDE SEQUENCE [LARGE SCALE GENOMIC DNA]</scope>
    <source>
        <strain evidence="8 9">MU402</strain>
    </source>
</reference>
<organism evidence="8 9">
    <name type="scientific">Mucor circinelloides f. lusitanicus</name>
    <name type="common">Mucor racemosus var. lusitanicus</name>
    <dbReference type="NCBI Taxonomy" id="29924"/>
    <lineage>
        <taxon>Eukaryota</taxon>
        <taxon>Fungi</taxon>
        <taxon>Fungi incertae sedis</taxon>
        <taxon>Mucoromycota</taxon>
        <taxon>Mucoromycotina</taxon>
        <taxon>Mucoromycetes</taxon>
        <taxon>Mucorales</taxon>
        <taxon>Mucorineae</taxon>
        <taxon>Mucoraceae</taxon>
        <taxon>Mucor</taxon>
    </lineage>
</organism>
<dbReference type="Pfam" id="PF00010">
    <property type="entry name" value="HLH"/>
    <property type="match status" value="1"/>
</dbReference>
<dbReference type="Gene3D" id="4.10.280.10">
    <property type="entry name" value="Helix-loop-helix DNA-binding domain"/>
    <property type="match status" value="1"/>
</dbReference>
<dbReference type="Proteomes" id="UP000469890">
    <property type="component" value="Unassembled WGS sequence"/>
</dbReference>
<protein>
    <recommendedName>
        <fullName evidence="7">BHLH domain-containing protein</fullName>
    </recommendedName>
</protein>
<dbReference type="PANTHER" id="PTHR15741">
    <property type="entry name" value="BASIC HELIX-LOOP-HELIX ZIP TRANSCRIPTION FACTOR"/>
    <property type="match status" value="1"/>
</dbReference>
<dbReference type="SUPFAM" id="SSF47459">
    <property type="entry name" value="HLH, helix-loop-helix DNA-binding domain"/>
    <property type="match status" value="1"/>
</dbReference>
<evidence type="ECO:0000313" key="8">
    <source>
        <dbReference type="EMBL" id="KAF1807415.1"/>
    </source>
</evidence>
<proteinExistence type="predicted"/>
<dbReference type="PROSITE" id="PS50888">
    <property type="entry name" value="BHLH"/>
    <property type="match status" value="1"/>
</dbReference>
<dbReference type="EMBL" id="JAAECE010000001">
    <property type="protein sequence ID" value="KAF1807415.1"/>
    <property type="molecule type" value="Genomic_DNA"/>
</dbReference>
<evidence type="ECO:0000256" key="4">
    <source>
        <dbReference type="ARBA" id="ARBA00023163"/>
    </source>
</evidence>
<evidence type="ECO:0000256" key="2">
    <source>
        <dbReference type="ARBA" id="ARBA00023015"/>
    </source>
</evidence>
<dbReference type="InterPro" id="IPR036638">
    <property type="entry name" value="HLH_DNA-bd_sf"/>
</dbReference>
<name>A0A8H4BRR0_MUCCL</name>
<sequence length="288" mass="32937">MNYLDYTLTDYVIPQQQQQQHQPSLNVDFKAEISLIYPQQQQQQPQQQSDQMPNYANILLPQSPDTFQCDENNSYCTSPSSILSTASNHLQQQFPSPSPSPYQHASDSNASLANAVAMDTVTMDTNNFYPSFLPFDAPSVENTCTNVDDFIMTHTSNTGSNTNSNSNSSNNNSNNKKRKFDKVEKDDKLNNSEIKRQIHIQSEQKRRAQIKDGFEDLRNELPSCLNKKMSKVALLHRTVQHIQHLKNTQMTILAELERLVGENDQLRKFQENVLQKQQQRSMYPTSSS</sequence>
<dbReference type="AlphaFoldDB" id="A0A8H4BRR0"/>
<dbReference type="InterPro" id="IPR011598">
    <property type="entry name" value="bHLH_dom"/>
</dbReference>
<evidence type="ECO:0000256" key="1">
    <source>
        <dbReference type="ARBA" id="ARBA00004123"/>
    </source>
</evidence>
<keyword evidence="4" id="KW-0804">Transcription</keyword>
<dbReference type="GO" id="GO:0000981">
    <property type="term" value="F:DNA-binding transcription factor activity, RNA polymerase II-specific"/>
    <property type="evidence" value="ECO:0007669"/>
    <property type="project" value="TreeGrafter"/>
</dbReference>
<comment type="subcellular location">
    <subcellularLocation>
        <location evidence="1">Nucleus</location>
    </subcellularLocation>
</comment>
<evidence type="ECO:0000256" key="5">
    <source>
        <dbReference type="ARBA" id="ARBA00023242"/>
    </source>
</evidence>
<dbReference type="SMART" id="SM00353">
    <property type="entry name" value="HLH"/>
    <property type="match status" value="1"/>
</dbReference>
<feature type="compositionally biased region" description="Basic and acidic residues" evidence="6">
    <location>
        <begin position="181"/>
        <end position="193"/>
    </location>
</feature>
<feature type="compositionally biased region" description="Low complexity" evidence="6">
    <location>
        <begin position="155"/>
        <end position="174"/>
    </location>
</feature>
<keyword evidence="5" id="KW-0539">Nucleus</keyword>
<gene>
    <name evidence="8" type="ORF">FB192DRAFT_1442796</name>
</gene>
<dbReference type="PANTHER" id="PTHR15741:SF27">
    <property type="entry name" value="TRANSCRIPTION FACTOR AP-4"/>
    <property type="match status" value="1"/>
</dbReference>
<keyword evidence="3" id="KW-0238">DNA-binding</keyword>
<dbReference type="GO" id="GO:0046983">
    <property type="term" value="F:protein dimerization activity"/>
    <property type="evidence" value="ECO:0007669"/>
    <property type="project" value="InterPro"/>
</dbReference>
<evidence type="ECO:0000256" key="6">
    <source>
        <dbReference type="SAM" id="MobiDB-lite"/>
    </source>
</evidence>
<evidence type="ECO:0000313" key="9">
    <source>
        <dbReference type="Proteomes" id="UP000469890"/>
    </source>
</evidence>
<feature type="region of interest" description="Disordered" evidence="6">
    <location>
        <begin position="87"/>
        <end position="107"/>
    </location>
</feature>
<accession>A0A8H4BRR0</accession>
<feature type="domain" description="BHLH" evidence="7">
    <location>
        <begin position="194"/>
        <end position="245"/>
    </location>
</feature>
<evidence type="ECO:0000259" key="7">
    <source>
        <dbReference type="PROSITE" id="PS50888"/>
    </source>
</evidence>
<evidence type="ECO:0000256" key="3">
    <source>
        <dbReference type="ARBA" id="ARBA00023125"/>
    </source>
</evidence>
<dbReference type="GO" id="GO:0000978">
    <property type="term" value="F:RNA polymerase II cis-regulatory region sequence-specific DNA binding"/>
    <property type="evidence" value="ECO:0007669"/>
    <property type="project" value="TreeGrafter"/>
</dbReference>
<comment type="caution">
    <text evidence="8">The sequence shown here is derived from an EMBL/GenBank/DDBJ whole genome shotgun (WGS) entry which is preliminary data.</text>
</comment>